<evidence type="ECO:0000313" key="2">
    <source>
        <dbReference type="EMBL" id="RLJ34893.1"/>
    </source>
</evidence>
<organism evidence="2 4">
    <name type="scientific">Flavobacterium lindanitolerans</name>
    <dbReference type="NCBI Taxonomy" id="428988"/>
    <lineage>
        <taxon>Bacteria</taxon>
        <taxon>Pseudomonadati</taxon>
        <taxon>Bacteroidota</taxon>
        <taxon>Flavobacteriia</taxon>
        <taxon>Flavobacteriales</taxon>
        <taxon>Flavobacteriaceae</taxon>
        <taxon>Flavobacterium</taxon>
    </lineage>
</organism>
<gene>
    <name evidence="1" type="ORF">B0G92_1249</name>
    <name evidence="2" type="ORF">CLV50_0255</name>
</gene>
<name>A0A497VDX0_9FLAO</name>
<keyword evidence="3" id="KW-1185">Reference proteome</keyword>
<evidence type="ECO:0000313" key="3">
    <source>
        <dbReference type="Proteomes" id="UP000233767"/>
    </source>
</evidence>
<reference evidence="1 3" key="1">
    <citation type="submission" date="2017-12" db="EMBL/GenBank/DDBJ databases">
        <title>Genomic Encyclopedia of Type Strains, Phase III (KMG-III): the genomes of soil and plant-associated and newly described type strains.</title>
        <authorList>
            <person name="Whitman W."/>
        </authorList>
    </citation>
    <scope>NUCLEOTIDE SEQUENCE [LARGE SCALE GENOMIC DNA]</scope>
    <source>
        <strain evidence="1 3">IP-10</strain>
    </source>
</reference>
<protein>
    <submittedName>
        <fullName evidence="2">Uncharacterized protein</fullName>
    </submittedName>
</protein>
<dbReference type="AlphaFoldDB" id="A0A497VDX0"/>
<evidence type="ECO:0000313" key="4">
    <source>
        <dbReference type="Proteomes" id="UP000275027"/>
    </source>
</evidence>
<comment type="caution">
    <text evidence="2">The sequence shown here is derived from an EMBL/GenBank/DDBJ whole genome shotgun (WGS) entry which is preliminary data.</text>
</comment>
<dbReference type="Proteomes" id="UP000275027">
    <property type="component" value="Unassembled WGS sequence"/>
</dbReference>
<reference evidence="2 4" key="2">
    <citation type="submission" date="2018-10" db="EMBL/GenBank/DDBJ databases">
        <title>Genomic Encyclopedia of Archaeal and Bacterial Type Strains, Phase II (KMG-II): from individual species to whole genera.</title>
        <authorList>
            <person name="Goeker M."/>
        </authorList>
    </citation>
    <scope>NUCLEOTIDE SEQUENCE [LARGE SCALE GENOMIC DNA]</scope>
    <source>
        <strain evidence="2 4">DSM 21886</strain>
    </source>
</reference>
<proteinExistence type="predicted"/>
<evidence type="ECO:0000313" key="1">
    <source>
        <dbReference type="EMBL" id="PKW29606.1"/>
    </source>
</evidence>
<dbReference type="EMBL" id="RCCB01000010">
    <property type="protein sequence ID" value="RLJ34893.1"/>
    <property type="molecule type" value="Genomic_DNA"/>
</dbReference>
<accession>A0A497VDX0</accession>
<dbReference type="Proteomes" id="UP000233767">
    <property type="component" value="Unassembled WGS sequence"/>
</dbReference>
<sequence>MRMLIFNKFHFVNYVNKKNPPYCYDGFFTKIKIQKTTNSKNTFLL</sequence>
<dbReference type="EMBL" id="PJND01000007">
    <property type="protein sequence ID" value="PKW29606.1"/>
    <property type="molecule type" value="Genomic_DNA"/>
</dbReference>